<reference evidence="3 4" key="1">
    <citation type="submission" date="2016-11" db="EMBL/GenBank/DDBJ databases">
        <authorList>
            <person name="Jaros S."/>
            <person name="Januszkiewicz K."/>
            <person name="Wedrychowicz H."/>
        </authorList>
    </citation>
    <scope>NUCLEOTIDE SEQUENCE [LARGE SCALE GENOMIC DNA]</scope>
    <source>
        <strain evidence="3 4">DSM 44523</strain>
    </source>
</reference>
<dbReference type="InterPro" id="IPR027417">
    <property type="entry name" value="P-loop_NTPase"/>
</dbReference>
<dbReference type="STRING" id="2017.SAMN05444320_104272"/>
<protein>
    <recommendedName>
        <fullName evidence="5">ABC-2 type transport system ATP-binding protein</fullName>
    </recommendedName>
</protein>
<evidence type="ECO:0000313" key="3">
    <source>
        <dbReference type="EMBL" id="SHF61186.1"/>
    </source>
</evidence>
<comment type="similarity">
    <text evidence="1">Belongs to the ABC transporter superfamily.</text>
</comment>
<gene>
    <name evidence="3" type="ORF">SAMN05444320_104272</name>
</gene>
<evidence type="ECO:0000256" key="2">
    <source>
        <dbReference type="ARBA" id="ARBA00022448"/>
    </source>
</evidence>
<organism evidence="3 4">
    <name type="scientific">Streptoalloteichus hindustanus</name>
    <dbReference type="NCBI Taxonomy" id="2017"/>
    <lineage>
        <taxon>Bacteria</taxon>
        <taxon>Bacillati</taxon>
        <taxon>Actinomycetota</taxon>
        <taxon>Actinomycetes</taxon>
        <taxon>Pseudonocardiales</taxon>
        <taxon>Pseudonocardiaceae</taxon>
        <taxon>Streptoalloteichus</taxon>
    </lineage>
</organism>
<accession>A0A1M5D2K6</accession>
<dbReference type="Gene3D" id="3.40.50.300">
    <property type="entry name" value="P-loop containing nucleotide triphosphate hydrolases"/>
    <property type="match status" value="1"/>
</dbReference>
<dbReference type="AlphaFoldDB" id="A0A1M5D2K6"/>
<dbReference type="PANTHER" id="PTHR43335:SF4">
    <property type="entry name" value="ABC TRANSPORTER, ATP-BINDING PROTEIN"/>
    <property type="match status" value="1"/>
</dbReference>
<dbReference type="Proteomes" id="UP000184501">
    <property type="component" value="Unassembled WGS sequence"/>
</dbReference>
<dbReference type="EMBL" id="FQVN01000004">
    <property type="protein sequence ID" value="SHF61186.1"/>
    <property type="molecule type" value="Genomic_DNA"/>
</dbReference>
<proteinExistence type="inferred from homology"/>
<evidence type="ECO:0008006" key="5">
    <source>
        <dbReference type="Google" id="ProtNLM"/>
    </source>
</evidence>
<evidence type="ECO:0000256" key="1">
    <source>
        <dbReference type="ARBA" id="ARBA00005417"/>
    </source>
</evidence>
<dbReference type="SUPFAM" id="SSF52540">
    <property type="entry name" value="P-loop containing nucleoside triphosphate hydrolases"/>
    <property type="match status" value="1"/>
</dbReference>
<keyword evidence="2" id="KW-0813">Transport</keyword>
<dbReference type="PANTHER" id="PTHR43335">
    <property type="entry name" value="ABC TRANSPORTER, ATP-BINDING PROTEIN"/>
    <property type="match status" value="1"/>
</dbReference>
<keyword evidence="4" id="KW-1185">Reference proteome</keyword>
<evidence type="ECO:0000313" key="4">
    <source>
        <dbReference type="Proteomes" id="UP000184501"/>
    </source>
</evidence>
<sequence length="157" mass="17025">MLDEPFNGLDPEGVRWMRTMTRTWAREGRAVLVSSHLMAEMAVTADHLVLIARGRLVEDMATDEFVARHCAPTVVARTPAPAQLVALLTARGLTARQEPGTPVVLVSNADTSTVGRLAATHHIGLDELSTRTAPLEEAFLRLTAEGTQFRGRTEGLS</sequence>
<name>A0A1M5D2K6_STRHI</name>